<proteinExistence type="predicted"/>
<dbReference type="PATRIC" id="fig|1403316.3.peg.545"/>
<dbReference type="AlphaFoldDB" id="U5NGA9"/>
<name>U5NGA9_9MOLU</name>
<evidence type="ECO:0000313" key="2">
    <source>
        <dbReference type="Proteomes" id="UP000017119"/>
    </source>
</evidence>
<dbReference type="RefSeq" id="WP_022770565.1">
    <property type="nucleotide sequence ID" value="NC_022575.1"/>
</dbReference>
<dbReference type="HOGENOM" id="CLU_1420088_0_0_14"/>
<keyword evidence="2" id="KW-1185">Reference proteome</keyword>
<reference evidence="1 2" key="1">
    <citation type="journal article" date="2013" name="Genome Announc.">
        <title>Genome Sequence of Mycoplasma parvum (Formerly Eperythrozoon parvum), a Diminutive Hemoplasma of the Pig.</title>
        <authorList>
            <person name="do Nascimento N.C."/>
            <person name="Dos Santos A.P."/>
            <person name="Chu Y."/>
            <person name="Guimaraes A.M."/>
            <person name="Pagliaro A."/>
            <person name="Messick J.B."/>
        </authorList>
    </citation>
    <scope>NUCLEOTIDE SEQUENCE [LARGE SCALE GENOMIC DNA]</scope>
    <source>
        <strain evidence="1 2">Indiana</strain>
    </source>
</reference>
<accession>U5NGA9</accession>
<gene>
    <name evidence="1" type="ORF">PRV_02910</name>
</gene>
<dbReference type="Proteomes" id="UP000017119">
    <property type="component" value="Chromosome"/>
</dbReference>
<dbReference type="EMBL" id="CP006771">
    <property type="protein sequence ID" value="AGX89308.1"/>
    <property type="molecule type" value="Genomic_DNA"/>
</dbReference>
<dbReference type="KEGG" id="mpv:PRV_02910"/>
<sequence>MSSFAIKALMAIGTLGTVSGGSYLIHEYLIKEKDIRINHDEIVSEYMHNKEKEFKTSTGKEYLSNQNDLDLDLLCEFLKNEKNGKQENGVNTEDKEDMVVKGRSCKNYMKKILGNEEEKWPVIWLRVKQENFKNTATFYQLIKENSLDSSESIKWEERYSCIKEDPKENENRVIVKCDLKNTNLNERSTSK</sequence>
<dbReference type="STRING" id="1403316.PRV_02910"/>
<protein>
    <submittedName>
        <fullName evidence="1">Uncharacterized protein</fullName>
    </submittedName>
</protein>
<evidence type="ECO:0000313" key="1">
    <source>
        <dbReference type="EMBL" id="AGX89308.1"/>
    </source>
</evidence>
<organism evidence="1 2">
    <name type="scientific">Mycoplasma parvum str. Indiana</name>
    <dbReference type="NCBI Taxonomy" id="1403316"/>
    <lineage>
        <taxon>Bacteria</taxon>
        <taxon>Bacillati</taxon>
        <taxon>Mycoplasmatota</taxon>
        <taxon>Mollicutes</taxon>
        <taxon>Mycoplasmataceae</taxon>
        <taxon>Mycoplasma</taxon>
    </lineage>
</organism>